<evidence type="ECO:0000256" key="1">
    <source>
        <dbReference type="SAM" id="MobiDB-lite"/>
    </source>
</evidence>
<feature type="compositionally biased region" description="Polar residues" evidence="1">
    <location>
        <begin position="315"/>
        <end position="338"/>
    </location>
</feature>
<evidence type="ECO:0000313" key="2">
    <source>
        <dbReference type="EMBL" id="KAG8626913.1"/>
    </source>
</evidence>
<protein>
    <submittedName>
        <fullName evidence="2">Uncharacterized protein</fullName>
    </submittedName>
</protein>
<dbReference type="AlphaFoldDB" id="A0A8K0L2C5"/>
<organism evidence="2 3">
    <name type="scientific">Elsinoe batatas</name>
    <dbReference type="NCBI Taxonomy" id="2601811"/>
    <lineage>
        <taxon>Eukaryota</taxon>
        <taxon>Fungi</taxon>
        <taxon>Dikarya</taxon>
        <taxon>Ascomycota</taxon>
        <taxon>Pezizomycotina</taxon>
        <taxon>Dothideomycetes</taxon>
        <taxon>Dothideomycetidae</taxon>
        <taxon>Myriangiales</taxon>
        <taxon>Elsinoaceae</taxon>
        <taxon>Elsinoe</taxon>
    </lineage>
</organism>
<feature type="compositionally biased region" description="Polar residues" evidence="1">
    <location>
        <begin position="153"/>
        <end position="166"/>
    </location>
</feature>
<keyword evidence="3" id="KW-1185">Reference proteome</keyword>
<accession>A0A8K0L2C5</accession>
<evidence type="ECO:0000313" key="3">
    <source>
        <dbReference type="Proteomes" id="UP000809789"/>
    </source>
</evidence>
<gene>
    <name evidence="2" type="ORF">KVT40_005858</name>
</gene>
<feature type="compositionally biased region" description="Basic and acidic residues" evidence="1">
    <location>
        <begin position="722"/>
        <end position="732"/>
    </location>
</feature>
<feature type="compositionally biased region" description="Low complexity" evidence="1">
    <location>
        <begin position="131"/>
        <end position="143"/>
    </location>
</feature>
<feature type="compositionally biased region" description="Polar residues" evidence="1">
    <location>
        <begin position="696"/>
        <end position="716"/>
    </location>
</feature>
<feature type="compositionally biased region" description="Polar residues" evidence="1">
    <location>
        <begin position="443"/>
        <end position="458"/>
    </location>
</feature>
<feature type="compositionally biased region" description="Basic and acidic residues" evidence="1">
    <location>
        <begin position="459"/>
        <end position="471"/>
    </location>
</feature>
<feature type="region of interest" description="Disordered" evidence="1">
    <location>
        <begin position="640"/>
        <end position="675"/>
    </location>
</feature>
<dbReference type="EMBL" id="JAESVG020000006">
    <property type="protein sequence ID" value="KAG8626913.1"/>
    <property type="molecule type" value="Genomic_DNA"/>
</dbReference>
<feature type="region of interest" description="Disordered" evidence="1">
    <location>
        <begin position="696"/>
        <end position="765"/>
    </location>
</feature>
<feature type="compositionally biased region" description="Polar residues" evidence="1">
    <location>
        <begin position="197"/>
        <end position="206"/>
    </location>
</feature>
<feature type="region of interest" description="Disordered" evidence="1">
    <location>
        <begin position="557"/>
        <end position="605"/>
    </location>
</feature>
<comment type="caution">
    <text evidence="2">The sequence shown here is derived from an EMBL/GenBank/DDBJ whole genome shotgun (WGS) entry which is preliminary data.</text>
</comment>
<dbReference type="Proteomes" id="UP000809789">
    <property type="component" value="Unassembled WGS sequence"/>
</dbReference>
<feature type="compositionally biased region" description="Pro residues" evidence="1">
    <location>
        <begin position="249"/>
        <end position="261"/>
    </location>
</feature>
<feature type="compositionally biased region" description="Polar residues" evidence="1">
    <location>
        <begin position="562"/>
        <end position="605"/>
    </location>
</feature>
<sequence length="1214" mass="132538">MASHQSFFSRRQDARQPPLLSTAVANSIQHLDVSRDSPYSPTVLSAPFSPGLPGSPSVPTHSGSQSPMAGRSYQPQQWAGTGPVGGSYMPFSGERRGPPRLTLDATGMESSLPSPPPPYHSPSPTTARTFLSSPGTPSGPLSPNIAVSPDSGRGSTNNSPQLTNQPQFPPPPGGTRTSKLSPRNLLSLSRLTTRNNDNPLQIQTNVPADAPAARRAHSTGAIGLTIASSSRSNVMHSPPQAQAAWQPGMPVPPPPPGPPPLGARSQSSSRLPDRPAALSSLPNRGSAPLTRPDAAPLSPVPPTPADFVDDEDLYFQNNGGATTRSHPSLANQDRNVSLNRRPAHREVSVEAIRDRRSRSRAVREGNLIDVSNQDGDSESSGSGTGSGSSRPANLVLQTSNISLAPRQTHRTTQSQPSSAKQNTPDRHVPRPQQAGMPTPPYTPATNSRNTPATGSRPESAQRNHNRDRAATLDKQQATTPNRSQEDDDNFINASLERFLEFGQHEAAAESDEERLTMFAKFVVDESRIRRERYADSFARVASELYDTTRDMWRQTAVEPPSTAASHVASSRDQSVDSSGLDSRAQSSAAMHSTAPSESELTPATDTESFCSVLERDQGNANHSPWNDRFKPSLSPIPSMTVSTYAGDEADSRGRSASRWWEASDNGSSGTGGRRLERSKQEIKYMSLHPSVMQQALEEQQKSEASTPGDSDSTTKASADEYPPEKVGWHEELPIAGPSRSSSFANGKRPLSGGAPPLPSPYPRPKLPALDVSRLVTLPPPYPRHYPAVNNCHPQLEAPRKLQRALADLSEVRELHNDFTERETALTEELDEARKSRVRGFRAGVQGDIDAGRISHAIAMEADRRFRAHEAEKSATAAFDSYERFQKDLYQPSKTILDDKIQSADESINMMTLALSSSLSSGASERAQVGGDEEPELLEQLTLLKWLFEARETLFKELHDLTLLSARQSRLKEKWSPTYRRLTLPERENDNTRWQKSMQTLQATWAASSSTRFQDLKTTVERHVQRGVEAQVSAFWDVAPQLSEVLSRIPCPDTTSTSSSPPSPATLSNLDDQLRHLPILIPPTELAENEDLHRFPARYLYSTLSHARNSTRQFVDAQINLLCLEHEIATAAMVAGVRAMEAERSLAGEEGEEVGVEMERAREGEEGRLTGQLKERVGEVERGWEEALGGEVERRREVVRGFLGRCGGWEGEGEE</sequence>
<feature type="compositionally biased region" description="Pro residues" evidence="1">
    <location>
        <begin position="755"/>
        <end position="765"/>
    </location>
</feature>
<feature type="region of interest" description="Disordered" evidence="1">
    <location>
        <begin position="1"/>
        <end position="217"/>
    </location>
</feature>
<proteinExistence type="predicted"/>
<feature type="compositionally biased region" description="Polar residues" evidence="1">
    <location>
        <begin position="57"/>
        <end position="79"/>
    </location>
</feature>
<feature type="compositionally biased region" description="Polar residues" evidence="1">
    <location>
        <begin position="410"/>
        <end position="422"/>
    </location>
</feature>
<feature type="compositionally biased region" description="Low complexity" evidence="1">
    <location>
        <begin position="180"/>
        <end position="196"/>
    </location>
</feature>
<name>A0A8K0L2C5_9PEZI</name>
<feature type="compositionally biased region" description="Polar residues" evidence="1">
    <location>
        <begin position="473"/>
        <end position="482"/>
    </location>
</feature>
<reference evidence="2" key="1">
    <citation type="submission" date="2021-07" db="EMBL/GenBank/DDBJ databases">
        <title>Elsinoe batatas strain:CRI-CJ2 Genome sequencing and assembly.</title>
        <authorList>
            <person name="Huang L."/>
        </authorList>
    </citation>
    <scope>NUCLEOTIDE SEQUENCE</scope>
    <source>
        <strain evidence="2">CRI-CJ2</strain>
    </source>
</reference>
<feature type="region of interest" description="Disordered" evidence="1">
    <location>
        <begin position="230"/>
        <end position="488"/>
    </location>
</feature>
<feature type="compositionally biased region" description="Basic and acidic residues" evidence="1">
    <location>
        <begin position="344"/>
        <end position="354"/>
    </location>
</feature>
<dbReference type="OrthoDB" id="5367052at2759"/>